<dbReference type="Proteomes" id="UP001523369">
    <property type="component" value="Unassembled WGS sequence"/>
</dbReference>
<dbReference type="RefSeq" id="WP_253242563.1">
    <property type="nucleotide sequence ID" value="NZ_JAMYJR010000048.1"/>
</dbReference>
<comment type="caution">
    <text evidence="1">The sequence shown here is derived from an EMBL/GenBank/DDBJ whole genome shotgun (WGS) entry which is preliminary data.</text>
</comment>
<gene>
    <name evidence="1" type="ORF">M1L60_38755</name>
</gene>
<name>A0ABT1E346_9ACTN</name>
<keyword evidence="2" id="KW-1185">Reference proteome</keyword>
<accession>A0ABT1E346</accession>
<dbReference type="EMBL" id="JAMYJR010000048">
    <property type="protein sequence ID" value="MCO8276535.1"/>
    <property type="molecule type" value="Genomic_DNA"/>
</dbReference>
<feature type="non-terminal residue" evidence="1">
    <location>
        <position position="1"/>
    </location>
</feature>
<organism evidence="1 2">
    <name type="scientific">Paractinoplanes aksuensis</name>
    <dbReference type="NCBI Taxonomy" id="2939490"/>
    <lineage>
        <taxon>Bacteria</taxon>
        <taxon>Bacillati</taxon>
        <taxon>Actinomycetota</taxon>
        <taxon>Actinomycetes</taxon>
        <taxon>Micromonosporales</taxon>
        <taxon>Micromonosporaceae</taxon>
        <taxon>Paractinoplanes</taxon>
    </lineage>
</organism>
<reference evidence="1 2" key="1">
    <citation type="submission" date="2022-06" db="EMBL/GenBank/DDBJ databases">
        <title>New Species of the Genus Actinoplanes, ActinopZanes ferrugineus.</title>
        <authorList>
            <person name="Ding P."/>
        </authorList>
    </citation>
    <scope>NUCLEOTIDE SEQUENCE [LARGE SCALE GENOMIC DNA]</scope>
    <source>
        <strain evidence="1 2">TRM88003</strain>
    </source>
</reference>
<evidence type="ECO:0000313" key="1">
    <source>
        <dbReference type="EMBL" id="MCO8276535.1"/>
    </source>
</evidence>
<protein>
    <submittedName>
        <fullName evidence="1">Uncharacterized protein</fullName>
    </submittedName>
</protein>
<proteinExistence type="predicted"/>
<sequence length="61" mass="7122">NWHWLIKHPVEFSKNNRYPANRSGALARLYLGFSFSSNPGNFPEIHDPELLKPARIYTSYC</sequence>
<evidence type="ECO:0000313" key="2">
    <source>
        <dbReference type="Proteomes" id="UP001523369"/>
    </source>
</evidence>